<comment type="caution">
    <text evidence="1">The sequence shown here is derived from an EMBL/GenBank/DDBJ whole genome shotgun (WGS) entry which is preliminary data.</text>
</comment>
<dbReference type="SMART" id="SM01101">
    <property type="entry name" value="CRISPR_assoc"/>
    <property type="match status" value="1"/>
</dbReference>
<dbReference type="EMBL" id="LBNQ01000033">
    <property type="protein sequence ID" value="KKW67379.1"/>
    <property type="molecule type" value="Genomic_DNA"/>
</dbReference>
<dbReference type="NCBIfam" id="TIGR01907">
    <property type="entry name" value="casE_Cse3"/>
    <property type="match status" value="1"/>
</dbReference>
<accession>A0A0U1PXY1</accession>
<keyword evidence="2" id="KW-1185">Reference proteome</keyword>
<dbReference type="Pfam" id="PF08798">
    <property type="entry name" value="CRISPR_assoc"/>
    <property type="match status" value="1"/>
</dbReference>
<dbReference type="SUPFAM" id="SSF117987">
    <property type="entry name" value="CRISPR-associated protein"/>
    <property type="match status" value="2"/>
</dbReference>
<dbReference type="InterPro" id="IPR010179">
    <property type="entry name" value="CRISPR-assoc_prot_Cse3"/>
</dbReference>
<reference evidence="1 2" key="1">
    <citation type="submission" date="2015-05" db="EMBL/GenBank/DDBJ databases">
        <title>Draft genome sequence of Lampropedia sp. CT6, isolated from the microbial mat of a hot water spring, located at Manikaran, India.</title>
        <authorList>
            <person name="Tripathi C."/>
            <person name="Rani P."/>
            <person name="Mahato N.K."/>
            <person name="Lal R."/>
        </authorList>
    </citation>
    <scope>NUCLEOTIDE SEQUENCE [LARGE SCALE GENOMIC DNA]</scope>
    <source>
        <strain evidence="1 2">CT6</strain>
    </source>
</reference>
<name>A0A0U1PXY1_9BURK</name>
<dbReference type="Gene3D" id="3.30.70.1200">
    <property type="entry name" value="Crispr-associated protein, domain 1"/>
    <property type="match status" value="1"/>
</dbReference>
<gene>
    <name evidence="1" type="ORF">AAV94_11095</name>
</gene>
<organism evidence="1 2">
    <name type="scientific">Lampropedia cohaerens</name>
    <dbReference type="NCBI Taxonomy" id="1610491"/>
    <lineage>
        <taxon>Bacteria</taxon>
        <taxon>Pseudomonadati</taxon>
        <taxon>Pseudomonadota</taxon>
        <taxon>Betaproteobacteria</taxon>
        <taxon>Burkholderiales</taxon>
        <taxon>Comamonadaceae</taxon>
        <taxon>Lampropedia</taxon>
    </lineage>
</organism>
<evidence type="ECO:0000313" key="1">
    <source>
        <dbReference type="EMBL" id="KKW67379.1"/>
    </source>
</evidence>
<dbReference type="Proteomes" id="UP000050580">
    <property type="component" value="Unassembled WGS sequence"/>
</dbReference>
<dbReference type="RefSeq" id="WP_046742309.1">
    <property type="nucleotide sequence ID" value="NZ_LBNQ01000033.1"/>
</dbReference>
<dbReference type="CDD" id="cd09727">
    <property type="entry name" value="Cas6_I-E"/>
    <property type="match status" value="1"/>
</dbReference>
<dbReference type="Gene3D" id="3.30.70.1210">
    <property type="entry name" value="Crispr-associated protein, domain 2"/>
    <property type="match status" value="1"/>
</dbReference>
<dbReference type="AlphaFoldDB" id="A0A0U1PXY1"/>
<sequence length="206" mass="23491">MYLTRLTLDPRNAQVRRDLANPYDMHRSLVRAFVQNEEQTPPRFLWRLEPQINWQALPVLLVQSSEAADWSHLKAVPNYLKREPEEKAFTLHAWLLPQQRYRFRLLANPTVARERKRYGIASQEAQLEWLSKQGQRQGFSIESAVVIASDVLKARKQTHVISLQRACYEGNLVATDVASFANAIQNGIGPGKAFGCGLLSLARLGR</sequence>
<dbReference type="OrthoDB" id="9795689at2"/>
<protein>
    <submittedName>
        <fullName evidence="1">CRISPR-associated protein Cse3</fullName>
    </submittedName>
</protein>
<proteinExistence type="predicted"/>
<dbReference type="STRING" id="1610491.AAV94_11095"/>
<evidence type="ECO:0000313" key="2">
    <source>
        <dbReference type="Proteomes" id="UP000050580"/>
    </source>
</evidence>
<dbReference type="PATRIC" id="fig|1610491.3.peg.2359"/>